<organism evidence="1 2">
    <name type="scientific">Aspergillus coremiiformis</name>
    <dbReference type="NCBI Taxonomy" id="138285"/>
    <lineage>
        <taxon>Eukaryota</taxon>
        <taxon>Fungi</taxon>
        <taxon>Dikarya</taxon>
        <taxon>Ascomycota</taxon>
        <taxon>Pezizomycotina</taxon>
        <taxon>Eurotiomycetes</taxon>
        <taxon>Eurotiomycetidae</taxon>
        <taxon>Eurotiales</taxon>
        <taxon>Aspergillaceae</taxon>
        <taxon>Aspergillus</taxon>
        <taxon>Aspergillus subgen. Circumdati</taxon>
    </lineage>
</organism>
<reference evidence="2" key="1">
    <citation type="submission" date="2019-04" db="EMBL/GenBank/DDBJ databases">
        <title>Friends and foes A comparative genomics studyof 23 Aspergillus species from section Flavi.</title>
        <authorList>
            <consortium name="DOE Joint Genome Institute"/>
            <person name="Kjaerbolling I."/>
            <person name="Vesth T."/>
            <person name="Frisvad J.C."/>
            <person name="Nybo J.L."/>
            <person name="Theobald S."/>
            <person name="Kildgaard S."/>
            <person name="Isbrandt T."/>
            <person name="Kuo A."/>
            <person name="Sato A."/>
            <person name="Lyhne E.K."/>
            <person name="Kogle M.E."/>
            <person name="Wiebenga A."/>
            <person name="Kun R.S."/>
            <person name="Lubbers R.J."/>
            <person name="Makela M.R."/>
            <person name="Barry K."/>
            <person name="Chovatia M."/>
            <person name="Clum A."/>
            <person name="Daum C."/>
            <person name="Haridas S."/>
            <person name="He G."/>
            <person name="LaButti K."/>
            <person name="Lipzen A."/>
            <person name="Mondo S."/>
            <person name="Riley R."/>
            <person name="Salamov A."/>
            <person name="Simmons B.A."/>
            <person name="Magnuson J.K."/>
            <person name="Henrissat B."/>
            <person name="Mortensen U.H."/>
            <person name="Larsen T.O."/>
            <person name="Devries R.P."/>
            <person name="Grigoriev I.V."/>
            <person name="Machida M."/>
            <person name="Baker S.E."/>
            <person name="Andersen M.R."/>
        </authorList>
    </citation>
    <scope>NUCLEOTIDE SEQUENCE [LARGE SCALE GENOMIC DNA]</scope>
    <source>
        <strain evidence="2">CBS 553.77</strain>
    </source>
</reference>
<sequence length="61" mass="7150">MTPSIIVNTGHPCMIFLQQLLIIPYLFPVGIHANRYPFRYFPWLLPSAEDVTKFVIRNSSW</sequence>
<name>A0A5N6YZP2_9EURO</name>
<dbReference type="OrthoDB" id="10538097at2759"/>
<accession>A0A5N6YZP2</accession>
<protein>
    <submittedName>
        <fullName evidence="1">Uncharacterized protein</fullName>
    </submittedName>
</protein>
<gene>
    <name evidence="1" type="ORF">BDV28DRAFT_138332</name>
</gene>
<dbReference type="EMBL" id="ML739200">
    <property type="protein sequence ID" value="KAE8350862.1"/>
    <property type="molecule type" value="Genomic_DNA"/>
</dbReference>
<keyword evidence="2" id="KW-1185">Reference proteome</keyword>
<proteinExistence type="predicted"/>
<dbReference type="Proteomes" id="UP000327118">
    <property type="component" value="Unassembled WGS sequence"/>
</dbReference>
<evidence type="ECO:0000313" key="2">
    <source>
        <dbReference type="Proteomes" id="UP000327118"/>
    </source>
</evidence>
<dbReference type="AlphaFoldDB" id="A0A5N6YZP2"/>
<evidence type="ECO:0000313" key="1">
    <source>
        <dbReference type="EMBL" id="KAE8350862.1"/>
    </source>
</evidence>